<keyword evidence="2" id="KW-1185">Reference proteome</keyword>
<dbReference type="Proteomes" id="UP001642464">
    <property type="component" value="Unassembled WGS sequence"/>
</dbReference>
<evidence type="ECO:0000313" key="1">
    <source>
        <dbReference type="EMBL" id="CAK9092797.1"/>
    </source>
</evidence>
<gene>
    <name evidence="1" type="ORF">SCF082_LOCUS43665</name>
</gene>
<protein>
    <submittedName>
        <fullName evidence="1">Uncharacterized protein</fullName>
    </submittedName>
</protein>
<accession>A0ABP0R0Z1</accession>
<proteinExistence type="predicted"/>
<dbReference type="EMBL" id="CAXAMM010040374">
    <property type="protein sequence ID" value="CAK9092797.1"/>
    <property type="molecule type" value="Genomic_DNA"/>
</dbReference>
<comment type="caution">
    <text evidence="1">The sequence shown here is derived from an EMBL/GenBank/DDBJ whole genome shotgun (WGS) entry which is preliminary data.</text>
</comment>
<evidence type="ECO:0000313" key="2">
    <source>
        <dbReference type="Proteomes" id="UP001642464"/>
    </source>
</evidence>
<reference evidence="1 2" key="1">
    <citation type="submission" date="2024-02" db="EMBL/GenBank/DDBJ databases">
        <authorList>
            <person name="Chen Y."/>
            <person name="Shah S."/>
            <person name="Dougan E. K."/>
            <person name="Thang M."/>
            <person name="Chan C."/>
        </authorList>
    </citation>
    <scope>NUCLEOTIDE SEQUENCE [LARGE SCALE GENOMIC DNA]</scope>
</reference>
<name>A0ABP0R0Z1_9DINO</name>
<organism evidence="1 2">
    <name type="scientific">Durusdinium trenchii</name>
    <dbReference type="NCBI Taxonomy" id="1381693"/>
    <lineage>
        <taxon>Eukaryota</taxon>
        <taxon>Sar</taxon>
        <taxon>Alveolata</taxon>
        <taxon>Dinophyceae</taxon>
        <taxon>Suessiales</taxon>
        <taxon>Symbiodiniaceae</taxon>
        <taxon>Durusdinium</taxon>
    </lineage>
</organism>
<sequence>MGVCPLCYIPPAVAGLWGSALITAPGVQDGCEQCQAKEEVAKQGAALSAALGIAGSLPLGYLGLRRWRGGRHGLAAGCLASSSMVLAFCGQRLVWSLGGDIIYLSRSCPPHGLAG</sequence>